<dbReference type="InterPro" id="IPR035977">
    <property type="entry name" value="Ribosomal_bL36_sp"/>
</dbReference>
<dbReference type="Pfam" id="PF00444">
    <property type="entry name" value="Ribosomal_L36"/>
    <property type="match status" value="1"/>
</dbReference>
<reference evidence="8" key="2">
    <citation type="submission" date="2025-09" db="UniProtKB">
        <authorList>
            <consortium name="Ensembl"/>
        </authorList>
    </citation>
    <scope>IDENTIFICATION</scope>
</reference>
<dbReference type="GO" id="GO:0003735">
    <property type="term" value="F:structural constituent of ribosome"/>
    <property type="evidence" value="ECO:0007669"/>
    <property type="project" value="InterPro"/>
</dbReference>
<dbReference type="Proteomes" id="UP000261620">
    <property type="component" value="Unplaced"/>
</dbReference>
<comment type="similarity">
    <text evidence="2 7">Belongs to the bacterial ribosomal protein bL36 family.</text>
</comment>
<keyword evidence="4 7" id="KW-0689">Ribosomal protein</keyword>
<dbReference type="SUPFAM" id="SSF57840">
    <property type="entry name" value="Ribosomal protein L36"/>
    <property type="match status" value="1"/>
</dbReference>
<dbReference type="Ensembl" id="ENSMMOT00000028525.1">
    <property type="protein sequence ID" value="ENSMMOP00000028049.1"/>
    <property type="gene ID" value="ENSMMOG00000021196.1"/>
</dbReference>
<dbReference type="InterPro" id="IPR052143">
    <property type="entry name" value="Mitoribosomal_bL36m"/>
</dbReference>
<keyword evidence="5" id="KW-0496">Mitochondrion</keyword>
<evidence type="ECO:0000256" key="4">
    <source>
        <dbReference type="ARBA" id="ARBA00022980"/>
    </source>
</evidence>
<organism evidence="8 9">
    <name type="scientific">Mola mola</name>
    <name type="common">Ocean sunfish</name>
    <name type="synonym">Tetraodon mola</name>
    <dbReference type="NCBI Taxonomy" id="94237"/>
    <lineage>
        <taxon>Eukaryota</taxon>
        <taxon>Metazoa</taxon>
        <taxon>Chordata</taxon>
        <taxon>Craniata</taxon>
        <taxon>Vertebrata</taxon>
        <taxon>Euteleostomi</taxon>
        <taxon>Actinopterygii</taxon>
        <taxon>Neopterygii</taxon>
        <taxon>Teleostei</taxon>
        <taxon>Neoteleostei</taxon>
        <taxon>Acanthomorphata</taxon>
        <taxon>Eupercaria</taxon>
        <taxon>Tetraodontiformes</taxon>
        <taxon>Molidae</taxon>
        <taxon>Mola</taxon>
    </lineage>
</organism>
<comment type="subcellular location">
    <subcellularLocation>
        <location evidence="1">Mitochondrion</location>
    </subcellularLocation>
</comment>
<dbReference type="HAMAP" id="MF_00251">
    <property type="entry name" value="Ribosomal_bL36"/>
    <property type="match status" value="1"/>
</dbReference>
<name>A0A3Q3XLJ9_MOLML</name>
<keyword evidence="9" id="KW-1185">Reference proteome</keyword>
<dbReference type="InterPro" id="IPR000473">
    <property type="entry name" value="Ribosomal_bL36"/>
</dbReference>
<evidence type="ECO:0000256" key="7">
    <source>
        <dbReference type="RuleBase" id="RU000570"/>
    </source>
</evidence>
<evidence type="ECO:0000313" key="9">
    <source>
        <dbReference type="Proteomes" id="UP000261620"/>
    </source>
</evidence>
<dbReference type="STRING" id="94237.ENSMMOP00000028049"/>
<evidence type="ECO:0000313" key="8">
    <source>
        <dbReference type="Ensembl" id="ENSMMOP00000028049.1"/>
    </source>
</evidence>
<proteinExistence type="inferred from homology"/>
<dbReference type="GO" id="GO:0006412">
    <property type="term" value="P:translation"/>
    <property type="evidence" value="ECO:0007669"/>
    <property type="project" value="InterPro"/>
</dbReference>
<dbReference type="GO" id="GO:0005762">
    <property type="term" value="C:mitochondrial large ribosomal subunit"/>
    <property type="evidence" value="ECO:0007669"/>
    <property type="project" value="TreeGrafter"/>
</dbReference>
<dbReference type="PANTHER" id="PTHR46909">
    <property type="entry name" value="39S RIBOSOMAL PROTEIN L36, MITOCHONDRIAL"/>
    <property type="match status" value="1"/>
</dbReference>
<keyword evidence="6 7" id="KW-0687">Ribonucleoprotein</keyword>
<evidence type="ECO:0000256" key="6">
    <source>
        <dbReference type="ARBA" id="ARBA00023274"/>
    </source>
</evidence>
<protein>
    <recommendedName>
        <fullName evidence="7">Ribosomal protein</fullName>
    </recommendedName>
</protein>
<keyword evidence="3" id="KW-0809">Transit peptide</keyword>
<dbReference type="NCBIfam" id="TIGR01022">
    <property type="entry name" value="rpmJ_bact"/>
    <property type="match status" value="1"/>
</dbReference>
<accession>A0A3Q3XLJ9</accession>
<evidence type="ECO:0000256" key="1">
    <source>
        <dbReference type="ARBA" id="ARBA00004173"/>
    </source>
</evidence>
<evidence type="ECO:0000256" key="5">
    <source>
        <dbReference type="ARBA" id="ARBA00023128"/>
    </source>
</evidence>
<evidence type="ECO:0000256" key="3">
    <source>
        <dbReference type="ARBA" id="ARBA00022946"/>
    </source>
</evidence>
<dbReference type="PANTHER" id="PTHR46909:SF1">
    <property type="entry name" value="LARGE RIBOSOMAL SUBUNIT PROTEIN BL36M"/>
    <property type="match status" value="1"/>
</dbReference>
<evidence type="ECO:0000256" key="2">
    <source>
        <dbReference type="ARBA" id="ARBA00007645"/>
    </source>
</evidence>
<dbReference type="PROSITE" id="PS00828">
    <property type="entry name" value="RIBOSOMAL_L36"/>
    <property type="match status" value="1"/>
</dbReference>
<dbReference type="AlphaFoldDB" id="A0A3Q3XLJ9"/>
<sequence>MLIMNLVFKKGQPKSEKSIRLCTLTTASCTLLLPAARICSIKVSSCDSSAQYGPPLLGQCQHLPCVQSVAGMKTKTALKRRCKDCFFVLRRGRLFVFCKTNPRHKQRQG</sequence>
<reference evidence="8" key="1">
    <citation type="submission" date="2025-08" db="UniProtKB">
        <authorList>
            <consortium name="Ensembl"/>
        </authorList>
    </citation>
    <scope>IDENTIFICATION</scope>
</reference>